<sequence length="470" mass="51676">MEETGRENDVVVFKLVDALNGTDPTAATTELKTKFQLKGTSLGGQTPNAGGLVVDEDIGVDTLTVQCVVDSVVHGTLTSDQFSEPASLFIFEFAFCPRSRRRRFRDIAITLTFTAGTELVIQPENRWKTGTTTIDRQRSHTISPSLEGAVGPASGTLSYEWQQTDSRKIDDHVWIEGVVKALGERPDGRRVADSAVWELHENHQTDSGVPSFFRTAVLLKRESTQRNEPFQALLSITGDVHTHISDWAKIHGIKDGHGSGSSPKPARETRKLRKGPHEVDPEDKDTVPMTAAKIPLFFNPTLPDRNPLNLDKTNLQSIDLSKFKGLVHVRSWTESTEEAAQSQNGAPPSRPPAQPQTELPVRPPAPVDNTIARDTVPTNNYSPAPRPVTQPTVLPDLPPVAAIRAPSQVSDLSTIGQLDARLAELATELALVDEEARYMRRMIELVAEKRRLVKETHSLSALRNSALETD</sequence>
<name>A0ABR3ZSX0_9PEZI</name>
<organism evidence="2 3">
    <name type="scientific">Sporothrix stenoceras</name>
    <dbReference type="NCBI Taxonomy" id="5173"/>
    <lineage>
        <taxon>Eukaryota</taxon>
        <taxon>Fungi</taxon>
        <taxon>Dikarya</taxon>
        <taxon>Ascomycota</taxon>
        <taxon>Pezizomycotina</taxon>
        <taxon>Sordariomycetes</taxon>
        <taxon>Sordariomycetidae</taxon>
        <taxon>Ophiostomatales</taxon>
        <taxon>Ophiostomataceae</taxon>
        <taxon>Sporothrix</taxon>
    </lineage>
</organism>
<dbReference type="EMBL" id="JAWCUI010000002">
    <property type="protein sequence ID" value="KAL1903266.1"/>
    <property type="molecule type" value="Genomic_DNA"/>
</dbReference>
<keyword evidence="3" id="KW-1185">Reference proteome</keyword>
<feature type="compositionally biased region" description="Basic and acidic residues" evidence="1">
    <location>
        <begin position="265"/>
        <end position="279"/>
    </location>
</feature>
<feature type="region of interest" description="Disordered" evidence="1">
    <location>
        <begin position="334"/>
        <end position="388"/>
    </location>
</feature>
<gene>
    <name evidence="2" type="ORF">Sste5346_000551</name>
</gene>
<comment type="caution">
    <text evidence="2">The sequence shown here is derived from an EMBL/GenBank/DDBJ whole genome shotgun (WGS) entry which is preliminary data.</text>
</comment>
<feature type="compositionally biased region" description="Polar residues" evidence="1">
    <location>
        <begin position="334"/>
        <end position="346"/>
    </location>
</feature>
<evidence type="ECO:0000256" key="1">
    <source>
        <dbReference type="SAM" id="MobiDB-lite"/>
    </source>
</evidence>
<dbReference type="Proteomes" id="UP001583186">
    <property type="component" value="Unassembled WGS sequence"/>
</dbReference>
<proteinExistence type="predicted"/>
<protein>
    <submittedName>
        <fullName evidence="2">Uncharacterized protein</fullName>
    </submittedName>
</protein>
<evidence type="ECO:0000313" key="3">
    <source>
        <dbReference type="Proteomes" id="UP001583186"/>
    </source>
</evidence>
<feature type="region of interest" description="Disordered" evidence="1">
    <location>
        <begin position="251"/>
        <end position="288"/>
    </location>
</feature>
<evidence type="ECO:0000313" key="2">
    <source>
        <dbReference type="EMBL" id="KAL1903266.1"/>
    </source>
</evidence>
<accession>A0ABR3ZSX0</accession>
<reference evidence="2 3" key="1">
    <citation type="journal article" date="2024" name="IMA Fungus">
        <title>IMA Genome - F19 : A genome assembly and annotation guide to empower mycologists, including annotated draft genome sequences of Ceratocystis pirilliformis, Diaporthe australafricana, Fusarium ophioides, Paecilomyces lecythidis, and Sporothrix stenoceras.</title>
        <authorList>
            <person name="Aylward J."/>
            <person name="Wilson A.M."/>
            <person name="Visagie C.M."/>
            <person name="Spraker J."/>
            <person name="Barnes I."/>
            <person name="Buitendag C."/>
            <person name="Ceriani C."/>
            <person name="Del Mar Angel L."/>
            <person name="du Plessis D."/>
            <person name="Fuchs T."/>
            <person name="Gasser K."/>
            <person name="Kramer D."/>
            <person name="Li W."/>
            <person name="Munsamy K."/>
            <person name="Piso A."/>
            <person name="Price J.L."/>
            <person name="Sonnekus B."/>
            <person name="Thomas C."/>
            <person name="van der Nest A."/>
            <person name="van Dijk A."/>
            <person name="van Heerden A."/>
            <person name="van Vuuren N."/>
            <person name="Yilmaz N."/>
            <person name="Duong T.A."/>
            <person name="van der Merwe N.A."/>
            <person name="Wingfield M.J."/>
            <person name="Wingfield B.D."/>
        </authorList>
    </citation>
    <scope>NUCLEOTIDE SEQUENCE [LARGE SCALE GENOMIC DNA]</scope>
    <source>
        <strain evidence="2 3">CMW 5346</strain>
    </source>
</reference>